<dbReference type="OrthoDB" id="9330248at2759"/>
<name>A0A7L4G603_9COLU</name>
<feature type="transmembrane region" description="Helical" evidence="1">
    <location>
        <begin position="6"/>
        <end position="24"/>
    </location>
</feature>
<gene>
    <name evidence="2" type="primary">Abca9_2</name>
    <name evidence="2" type="ORF">ALOBEC_R16253</name>
</gene>
<proteinExistence type="predicted"/>
<evidence type="ECO:0000313" key="2">
    <source>
        <dbReference type="EMBL" id="NXW94179.1"/>
    </source>
</evidence>
<comment type="caution">
    <text evidence="2">The sequence shown here is derived from an EMBL/GenBank/DDBJ whole genome shotgun (WGS) entry which is preliminary data.</text>
</comment>
<keyword evidence="1" id="KW-0812">Transmembrane</keyword>
<reference evidence="2 3" key="1">
    <citation type="submission" date="2020-02" db="EMBL/GenBank/DDBJ databases">
        <title>Bird 10,000 Genomes (B10K) Project - Family phase.</title>
        <authorList>
            <person name="Zhang G."/>
        </authorList>
    </citation>
    <scope>NUCLEOTIDE SEQUENCE [LARGE SCALE GENOMIC DNA]</scope>
    <source>
        <strain evidence="2">B10K-DU-006-06</strain>
    </source>
</reference>
<keyword evidence="1" id="KW-1133">Transmembrane helix</keyword>
<evidence type="ECO:0000256" key="1">
    <source>
        <dbReference type="SAM" id="Phobius"/>
    </source>
</evidence>
<protein>
    <submittedName>
        <fullName evidence="2">ABCA9 protein</fullName>
    </submittedName>
</protein>
<keyword evidence="1" id="KW-0472">Membrane</keyword>
<sequence>SVFPSRLLFFGMFILPLLMLFVEFKLWDDSGNWEISASPYFLPTKENIQNKSTNLLIFNDTGSEIEDFIAALKAQNINPEISFKKNVTSIPLYNGAIKISLEGKV</sequence>
<accession>A0A7L4G603</accession>
<feature type="non-terminal residue" evidence="2">
    <location>
        <position position="105"/>
    </location>
</feature>
<dbReference type="AlphaFoldDB" id="A0A7L4G603"/>
<dbReference type="Proteomes" id="UP000541332">
    <property type="component" value="Unassembled WGS sequence"/>
</dbReference>
<evidence type="ECO:0000313" key="3">
    <source>
        <dbReference type="Proteomes" id="UP000541332"/>
    </source>
</evidence>
<feature type="non-terminal residue" evidence="2">
    <location>
        <position position="1"/>
    </location>
</feature>
<dbReference type="EMBL" id="VWYH01010053">
    <property type="protein sequence ID" value="NXW94179.1"/>
    <property type="molecule type" value="Genomic_DNA"/>
</dbReference>
<organism evidence="2 3">
    <name type="scientific">Pampusana beccarii</name>
    <name type="common">Western bronze ground-dove</name>
    <dbReference type="NCBI Taxonomy" id="2953425"/>
    <lineage>
        <taxon>Eukaryota</taxon>
        <taxon>Metazoa</taxon>
        <taxon>Chordata</taxon>
        <taxon>Craniata</taxon>
        <taxon>Vertebrata</taxon>
        <taxon>Euteleostomi</taxon>
        <taxon>Archelosauria</taxon>
        <taxon>Archosauria</taxon>
        <taxon>Dinosauria</taxon>
        <taxon>Saurischia</taxon>
        <taxon>Theropoda</taxon>
        <taxon>Coelurosauria</taxon>
        <taxon>Aves</taxon>
        <taxon>Neognathae</taxon>
        <taxon>Neoaves</taxon>
        <taxon>Columbimorphae</taxon>
        <taxon>Columbiformes</taxon>
        <taxon>Columbidae</taxon>
        <taxon>Pampusana</taxon>
    </lineage>
</organism>
<keyword evidence="3" id="KW-1185">Reference proteome</keyword>